<sequence length="256" mass="28249">MKIKTSFQAVLFLVLMFFAFSEVSAQGVRGRARFTSKKKYWSFGGMITSSNFMGDLSPTPNKGSIDWSNTLVQFGGFVQRRYLPRISGRVSLNNNFFSGSDADAGRNADRGLEFFTYATQINVMGIIDLFPNAGVYYRRPKIPIPYIGLGIGGMFVASTVSQKPDPNYQGEIISGEQKNTEVTYVIPVALGVRYKLSTHMDIAFEATVNYAGSDMVDGINNEINGSTSSQLNDAFMTLGFSLNYILGGTIKMPKFR</sequence>
<accession>A0A3S9P4A1</accession>
<evidence type="ECO:0000259" key="2">
    <source>
        <dbReference type="Pfam" id="PF19573"/>
    </source>
</evidence>
<dbReference type="Pfam" id="PF19573">
    <property type="entry name" value="DUF6089"/>
    <property type="match status" value="1"/>
</dbReference>
<name>A0A3S9P4A1_9BACT</name>
<protein>
    <recommendedName>
        <fullName evidence="2">DUF6089 domain-containing protein</fullName>
    </recommendedName>
</protein>
<gene>
    <name evidence="3" type="ORF">EI427_12400</name>
</gene>
<dbReference type="InterPro" id="IPR045743">
    <property type="entry name" value="DUF6089"/>
</dbReference>
<dbReference type="KEGG" id="fll:EI427_12400"/>
<dbReference type="RefSeq" id="WP_126615090.1">
    <property type="nucleotide sequence ID" value="NZ_CP034562.1"/>
</dbReference>
<evidence type="ECO:0000256" key="1">
    <source>
        <dbReference type="SAM" id="SignalP"/>
    </source>
</evidence>
<reference evidence="3 4" key="1">
    <citation type="submission" date="2018-12" db="EMBL/GenBank/DDBJ databases">
        <title>Flammeovirga pectinis sp. nov., isolated from the gut of the Korean scallop, Patinopecten yessoensis.</title>
        <authorList>
            <person name="Bae J.-W."/>
            <person name="Jeong Y.-S."/>
            <person name="Kang W."/>
        </authorList>
    </citation>
    <scope>NUCLEOTIDE SEQUENCE [LARGE SCALE GENOMIC DNA]</scope>
    <source>
        <strain evidence="3 4">L12M1</strain>
    </source>
</reference>
<dbReference type="Proteomes" id="UP000267268">
    <property type="component" value="Chromosome 1"/>
</dbReference>
<organism evidence="3 4">
    <name type="scientific">Flammeovirga pectinis</name>
    <dbReference type="NCBI Taxonomy" id="2494373"/>
    <lineage>
        <taxon>Bacteria</taxon>
        <taxon>Pseudomonadati</taxon>
        <taxon>Bacteroidota</taxon>
        <taxon>Cytophagia</taxon>
        <taxon>Cytophagales</taxon>
        <taxon>Flammeovirgaceae</taxon>
        <taxon>Flammeovirga</taxon>
    </lineage>
</organism>
<feature type="chain" id="PRO_5019218449" description="DUF6089 domain-containing protein" evidence="1">
    <location>
        <begin position="26"/>
        <end position="256"/>
    </location>
</feature>
<dbReference type="OrthoDB" id="654178at2"/>
<feature type="signal peptide" evidence="1">
    <location>
        <begin position="1"/>
        <end position="25"/>
    </location>
</feature>
<proteinExistence type="predicted"/>
<keyword evidence="4" id="KW-1185">Reference proteome</keyword>
<evidence type="ECO:0000313" key="4">
    <source>
        <dbReference type="Proteomes" id="UP000267268"/>
    </source>
</evidence>
<feature type="domain" description="DUF6089" evidence="2">
    <location>
        <begin position="43"/>
        <end position="247"/>
    </location>
</feature>
<dbReference type="EMBL" id="CP034562">
    <property type="protein sequence ID" value="AZQ63013.1"/>
    <property type="molecule type" value="Genomic_DNA"/>
</dbReference>
<keyword evidence="1" id="KW-0732">Signal</keyword>
<evidence type="ECO:0000313" key="3">
    <source>
        <dbReference type="EMBL" id="AZQ63013.1"/>
    </source>
</evidence>
<dbReference type="AlphaFoldDB" id="A0A3S9P4A1"/>